<keyword evidence="3" id="KW-1185">Reference proteome</keyword>
<dbReference type="EMBL" id="FUWS01000001">
    <property type="protein sequence ID" value="SJZ34721.1"/>
    <property type="molecule type" value="Genomic_DNA"/>
</dbReference>
<dbReference type="Pfam" id="PF13649">
    <property type="entry name" value="Methyltransf_25"/>
    <property type="match status" value="1"/>
</dbReference>
<accession>A0A1T4JX31</accession>
<dbReference type="CDD" id="cd02440">
    <property type="entry name" value="AdoMet_MTases"/>
    <property type="match status" value="1"/>
</dbReference>
<evidence type="ECO:0000313" key="3">
    <source>
        <dbReference type="Proteomes" id="UP000190637"/>
    </source>
</evidence>
<sequence>MTVYDADFWERHYGTLDPTWGTAPNPAVSATVPRLRLPAGRALELGAGHGGDALWLAGRGWSVTALDVAQTAVDRVAHRAAALGLADRVRAARRDLTVDPVPPGPFDLVLGSFFYVPARETVWRRAADAVAPGGVLLIVDHGSVAPWAWDPSAHRPPTPEELAESLELGPQWLPEILESPKRDATGPGGRRAEVVDTIVAMRRQHQG</sequence>
<dbReference type="PANTHER" id="PTHR42912">
    <property type="entry name" value="METHYLTRANSFERASE"/>
    <property type="match status" value="1"/>
</dbReference>
<reference evidence="2 3" key="1">
    <citation type="submission" date="2017-02" db="EMBL/GenBank/DDBJ databases">
        <authorList>
            <person name="Peterson S.W."/>
        </authorList>
    </citation>
    <scope>NUCLEOTIDE SEQUENCE [LARGE SCALE GENOMIC DNA]</scope>
    <source>
        <strain evidence="2 3">DSM 45154</strain>
    </source>
</reference>
<dbReference type="Gene3D" id="3.40.50.150">
    <property type="entry name" value="Vaccinia Virus protein VP39"/>
    <property type="match status" value="1"/>
</dbReference>
<dbReference type="InterPro" id="IPR041698">
    <property type="entry name" value="Methyltransf_25"/>
</dbReference>
<dbReference type="SUPFAM" id="SSF53335">
    <property type="entry name" value="S-adenosyl-L-methionine-dependent methyltransferases"/>
    <property type="match status" value="1"/>
</dbReference>
<protein>
    <submittedName>
        <fullName evidence="2">Methyltransferase domain-containing protein</fullName>
    </submittedName>
</protein>
<keyword evidence="2" id="KW-0489">Methyltransferase</keyword>
<dbReference type="STRING" id="1122192.SAMN02745673_00031"/>
<feature type="domain" description="Methyltransferase" evidence="1">
    <location>
        <begin position="43"/>
        <end position="134"/>
    </location>
</feature>
<keyword evidence="2" id="KW-0808">Transferase</keyword>
<dbReference type="GO" id="GO:0032259">
    <property type="term" value="P:methylation"/>
    <property type="evidence" value="ECO:0007669"/>
    <property type="project" value="UniProtKB-KW"/>
</dbReference>
<evidence type="ECO:0000313" key="2">
    <source>
        <dbReference type="EMBL" id="SJZ34721.1"/>
    </source>
</evidence>
<evidence type="ECO:0000259" key="1">
    <source>
        <dbReference type="Pfam" id="PF13649"/>
    </source>
</evidence>
<dbReference type="InterPro" id="IPR050508">
    <property type="entry name" value="Methyltransf_Superfamily"/>
</dbReference>
<dbReference type="InterPro" id="IPR029063">
    <property type="entry name" value="SAM-dependent_MTases_sf"/>
</dbReference>
<dbReference type="OrthoDB" id="9786503at2"/>
<organism evidence="2 3">
    <name type="scientific">Marinactinospora thermotolerans DSM 45154</name>
    <dbReference type="NCBI Taxonomy" id="1122192"/>
    <lineage>
        <taxon>Bacteria</taxon>
        <taxon>Bacillati</taxon>
        <taxon>Actinomycetota</taxon>
        <taxon>Actinomycetes</taxon>
        <taxon>Streptosporangiales</taxon>
        <taxon>Nocardiopsidaceae</taxon>
        <taxon>Marinactinospora</taxon>
    </lineage>
</organism>
<name>A0A1T4JX31_9ACTN</name>
<dbReference type="GO" id="GO:0008168">
    <property type="term" value="F:methyltransferase activity"/>
    <property type="evidence" value="ECO:0007669"/>
    <property type="project" value="UniProtKB-KW"/>
</dbReference>
<dbReference type="RefSeq" id="WP_078759489.1">
    <property type="nucleotide sequence ID" value="NZ_FUWS01000001.1"/>
</dbReference>
<gene>
    <name evidence="2" type="ORF">SAMN02745673_00031</name>
</gene>
<dbReference type="AlphaFoldDB" id="A0A1T4JX31"/>
<dbReference type="Proteomes" id="UP000190637">
    <property type="component" value="Unassembled WGS sequence"/>
</dbReference>
<proteinExistence type="predicted"/>